<keyword evidence="11" id="KW-1185">Reference proteome</keyword>
<keyword evidence="7" id="KW-0902">Two-component regulatory system</keyword>
<evidence type="ECO:0000256" key="3">
    <source>
        <dbReference type="ARBA" id="ARBA00022679"/>
    </source>
</evidence>
<dbReference type="Proteomes" id="UP000218272">
    <property type="component" value="Plasmid pSCLO_2"/>
</dbReference>
<evidence type="ECO:0000313" key="11">
    <source>
        <dbReference type="Proteomes" id="UP000218272"/>
    </source>
</evidence>
<organism evidence="10 11">
    <name type="scientific">Sphingobium cloacae</name>
    <dbReference type="NCBI Taxonomy" id="120107"/>
    <lineage>
        <taxon>Bacteria</taxon>
        <taxon>Pseudomonadati</taxon>
        <taxon>Pseudomonadota</taxon>
        <taxon>Alphaproteobacteria</taxon>
        <taxon>Sphingomonadales</taxon>
        <taxon>Sphingomonadaceae</taxon>
        <taxon>Sphingobium</taxon>
    </lineage>
</organism>
<dbReference type="InterPro" id="IPR005467">
    <property type="entry name" value="His_kinase_dom"/>
</dbReference>
<proteinExistence type="predicted"/>
<dbReference type="Pfam" id="PF02518">
    <property type="entry name" value="HATPase_c"/>
    <property type="match status" value="1"/>
</dbReference>
<comment type="catalytic activity">
    <reaction evidence="1">
        <text>ATP + protein L-histidine = ADP + protein N-phospho-L-histidine.</text>
        <dbReference type="EC" id="2.7.13.3"/>
    </reaction>
</comment>
<dbReference type="InterPro" id="IPR036890">
    <property type="entry name" value="HATPase_C_sf"/>
</dbReference>
<feature type="region of interest" description="Disordered" evidence="8">
    <location>
        <begin position="1"/>
        <end position="20"/>
    </location>
</feature>
<protein>
    <recommendedName>
        <fullName evidence="2">histidine kinase</fullName>
        <ecNumber evidence="2">2.7.13.3</ecNumber>
    </recommendedName>
</protein>
<sequence>MASFIGKRSGQANTDLAQPRIGAGRDMLRHGMATEAWHPSTEGVVMDITTVLSSPADRVVRQPDMLMRGMAHDLDNMLAVIASGLVSIERGADQQQLARLVAGMKHAIRNAASLVDDIAELSTDRGVTTERISVEALIRGLEARASTILGDGVDFRTEIARDLWPVRVLPNYLQFALFNLLANAADAMPKGGVLVLRAFNTFRSTASPIGAAGDFVRLEMVDSGEGIAPDVLTRVFDPFFTTRQSLKRTGLGLGQVRRFATQFGGDVAVESDQGAGTRVILHLPRAAPGRS</sequence>
<dbReference type="GO" id="GO:0005524">
    <property type="term" value="F:ATP binding"/>
    <property type="evidence" value="ECO:0007669"/>
    <property type="project" value="UniProtKB-KW"/>
</dbReference>
<keyword evidence="10" id="KW-0614">Plasmid</keyword>
<dbReference type="PROSITE" id="PS50109">
    <property type="entry name" value="HIS_KIN"/>
    <property type="match status" value="1"/>
</dbReference>
<evidence type="ECO:0000256" key="2">
    <source>
        <dbReference type="ARBA" id="ARBA00012438"/>
    </source>
</evidence>
<dbReference type="Gene3D" id="3.30.565.10">
    <property type="entry name" value="Histidine kinase-like ATPase, C-terminal domain"/>
    <property type="match status" value="1"/>
</dbReference>
<evidence type="ECO:0000256" key="8">
    <source>
        <dbReference type="SAM" id="MobiDB-lite"/>
    </source>
</evidence>
<evidence type="ECO:0000256" key="7">
    <source>
        <dbReference type="ARBA" id="ARBA00023012"/>
    </source>
</evidence>
<dbReference type="GO" id="GO:0004673">
    <property type="term" value="F:protein histidine kinase activity"/>
    <property type="evidence" value="ECO:0007669"/>
    <property type="project" value="UniProtKB-EC"/>
</dbReference>
<keyword evidence="5 10" id="KW-0418">Kinase</keyword>
<dbReference type="GO" id="GO:0000160">
    <property type="term" value="P:phosphorelay signal transduction system"/>
    <property type="evidence" value="ECO:0007669"/>
    <property type="project" value="UniProtKB-KW"/>
</dbReference>
<keyword evidence="4" id="KW-0547">Nucleotide-binding</keyword>
<evidence type="ECO:0000256" key="5">
    <source>
        <dbReference type="ARBA" id="ARBA00022777"/>
    </source>
</evidence>
<dbReference type="InterPro" id="IPR004358">
    <property type="entry name" value="Sig_transdc_His_kin-like_C"/>
</dbReference>
<evidence type="ECO:0000256" key="6">
    <source>
        <dbReference type="ARBA" id="ARBA00022840"/>
    </source>
</evidence>
<name>A0A1E1F7R5_9SPHN</name>
<feature type="domain" description="Histidine kinase" evidence="9">
    <location>
        <begin position="69"/>
        <end position="287"/>
    </location>
</feature>
<keyword evidence="3" id="KW-0808">Transferase</keyword>
<dbReference type="EC" id="2.7.13.3" evidence="2"/>
<keyword evidence="6" id="KW-0067">ATP-binding</keyword>
<dbReference type="PANTHER" id="PTHR43065:SF46">
    <property type="entry name" value="C4-DICARBOXYLATE TRANSPORT SENSOR PROTEIN DCTB"/>
    <property type="match status" value="1"/>
</dbReference>
<dbReference type="AlphaFoldDB" id="A0A1E1F7R5"/>
<reference evidence="10 11" key="1">
    <citation type="submission" date="2016-10" db="EMBL/GenBank/DDBJ databases">
        <title>Complete Genome Sequence of the Nonylphenol-Degrading Bacterium Sphingobium cloacae JCM 10874T.</title>
        <authorList>
            <person name="Ootsuka M."/>
            <person name="Nishizawa T."/>
            <person name="Ohta H."/>
        </authorList>
    </citation>
    <scope>NUCLEOTIDE SEQUENCE [LARGE SCALE GENOMIC DNA]</scope>
    <source>
        <strain evidence="10 11">JCM 10874</strain>
        <plasmid evidence="11">psclo_2 dna</plasmid>
    </source>
</reference>
<dbReference type="PRINTS" id="PR00344">
    <property type="entry name" value="BCTRLSENSOR"/>
</dbReference>
<evidence type="ECO:0000256" key="4">
    <source>
        <dbReference type="ARBA" id="ARBA00022741"/>
    </source>
</evidence>
<dbReference type="InterPro" id="IPR003594">
    <property type="entry name" value="HATPase_dom"/>
</dbReference>
<accession>A0A1E1F7R5</accession>
<geneLocation type="plasmid" evidence="11">
    <name>psclo_2 dna</name>
</geneLocation>
<dbReference type="PANTHER" id="PTHR43065">
    <property type="entry name" value="SENSOR HISTIDINE KINASE"/>
    <property type="match status" value="1"/>
</dbReference>
<dbReference type="SUPFAM" id="SSF55874">
    <property type="entry name" value="ATPase domain of HSP90 chaperone/DNA topoisomerase II/histidine kinase"/>
    <property type="match status" value="1"/>
</dbReference>
<dbReference type="KEGG" id="sclo:SCLO_2001940"/>
<dbReference type="EMBL" id="AP017656">
    <property type="protein sequence ID" value="BAV66527.1"/>
    <property type="molecule type" value="Genomic_DNA"/>
</dbReference>
<evidence type="ECO:0000259" key="9">
    <source>
        <dbReference type="PROSITE" id="PS50109"/>
    </source>
</evidence>
<dbReference type="SMART" id="SM00387">
    <property type="entry name" value="HATPase_c"/>
    <property type="match status" value="1"/>
</dbReference>
<gene>
    <name evidence="10" type="ORF">SCLO_2001940</name>
</gene>
<evidence type="ECO:0000256" key="1">
    <source>
        <dbReference type="ARBA" id="ARBA00000085"/>
    </source>
</evidence>
<evidence type="ECO:0000313" key="10">
    <source>
        <dbReference type="EMBL" id="BAV66527.1"/>
    </source>
</evidence>